<feature type="coiled-coil region" evidence="1">
    <location>
        <begin position="371"/>
        <end position="398"/>
    </location>
</feature>
<proteinExistence type="predicted"/>
<name>A0A6S8FN83_9STRA</name>
<evidence type="ECO:0000256" key="1">
    <source>
        <dbReference type="SAM" id="Coils"/>
    </source>
</evidence>
<evidence type="ECO:0000313" key="3">
    <source>
        <dbReference type="EMBL" id="CAE0446479.1"/>
    </source>
</evidence>
<keyword evidence="1" id="KW-0175">Coiled coil</keyword>
<dbReference type="EMBL" id="HBIN01021488">
    <property type="protein sequence ID" value="CAE0446479.1"/>
    <property type="molecule type" value="Transcribed_RNA"/>
</dbReference>
<organism evidence="3">
    <name type="scientific">Aplanochytrium stocchinoi</name>
    <dbReference type="NCBI Taxonomy" id="215587"/>
    <lineage>
        <taxon>Eukaryota</taxon>
        <taxon>Sar</taxon>
        <taxon>Stramenopiles</taxon>
        <taxon>Bigyra</taxon>
        <taxon>Labyrinthulomycetes</taxon>
        <taxon>Thraustochytrida</taxon>
        <taxon>Thraustochytriidae</taxon>
        <taxon>Aplanochytrium</taxon>
    </lineage>
</organism>
<evidence type="ECO:0000256" key="2">
    <source>
        <dbReference type="SAM" id="MobiDB-lite"/>
    </source>
</evidence>
<dbReference type="AlphaFoldDB" id="A0A6S8FN83"/>
<feature type="compositionally biased region" description="Low complexity" evidence="2">
    <location>
        <begin position="228"/>
        <end position="237"/>
    </location>
</feature>
<sequence length="591" mass="66605">MKDALNHPWIGRNVTNDLQHTISSLDSEHMSSKYYRESSKTEEKDVLSFEEFQKRIFEKLDRTTSSGSMSDVSVESMTVSEPIMQALQEQEKDDSITGMKRQASSTINPNHVSNFNSSSSIANSSSQLSAGSTNNRALAVAIQNSGSQSSIENIDLPGARAGVWGPIKRQQSSYAENFRKATTPPKEFDIQFDFAQNESRYRTESNADNNSAASKEENNRLVKKSNHNNENNRSNITITSSREVGHFGTLEDPDLLLGLQAEISNCLKVAFDHFGNDKSVAPGIVASSVGSRELMRSTETIIKKLEQTSSSVIGILPDIQMAVEEGEFGMANAFFQTIKDWIQGLKGEAETLLEKNVRVIASVNNTMLLAREAGQEERKELSRRKLKKEREINEHELSTGGADAHTLLDAINDAIKRGEEVDLQKVTEMLQSVNAKNDANNVVETTVKENVNEDPDDLRNLAVVAVQKQRSLQDIKINQDNVEANLLDLSRALSTLQKVDKLLQQHASFWSHMEVVIQVLMQRANHVESMTHFTRNPRLRGRFFQRLTEYAETWNQVQRMCERFQARARNVTPRLFNFLTDDLENYKKPEF</sequence>
<accession>A0A6S8FN83</accession>
<evidence type="ECO:0000313" key="4">
    <source>
        <dbReference type="EMBL" id="CAE0446480.1"/>
    </source>
</evidence>
<dbReference type="EMBL" id="HBIN01021489">
    <property type="protein sequence ID" value="CAE0446480.1"/>
    <property type="molecule type" value="Transcribed_RNA"/>
</dbReference>
<protein>
    <submittedName>
        <fullName evidence="3">Uncharacterized protein</fullName>
    </submittedName>
</protein>
<gene>
    <name evidence="3" type="ORF">ASTO00021_LOCUS16471</name>
    <name evidence="4" type="ORF">ASTO00021_LOCUS16472</name>
</gene>
<reference evidence="3" key="1">
    <citation type="submission" date="2021-01" db="EMBL/GenBank/DDBJ databases">
        <authorList>
            <person name="Corre E."/>
            <person name="Pelletier E."/>
            <person name="Niang G."/>
            <person name="Scheremetjew M."/>
            <person name="Finn R."/>
            <person name="Kale V."/>
            <person name="Holt S."/>
            <person name="Cochrane G."/>
            <person name="Meng A."/>
            <person name="Brown T."/>
            <person name="Cohen L."/>
        </authorList>
    </citation>
    <scope>NUCLEOTIDE SEQUENCE</scope>
    <source>
        <strain evidence="3">GSBS06</strain>
    </source>
</reference>
<feature type="region of interest" description="Disordered" evidence="2">
    <location>
        <begin position="200"/>
        <end position="237"/>
    </location>
</feature>